<comment type="caution">
    <text evidence="11">The sequence shown here is derived from an EMBL/GenBank/DDBJ whole genome shotgun (WGS) entry which is preliminary data.</text>
</comment>
<keyword evidence="9" id="KW-0472">Membrane</keyword>
<evidence type="ECO:0000256" key="1">
    <source>
        <dbReference type="ARBA" id="ARBA00000085"/>
    </source>
</evidence>
<feature type="transmembrane region" description="Helical" evidence="9">
    <location>
        <begin position="20"/>
        <end position="44"/>
    </location>
</feature>
<dbReference type="RefSeq" id="WP_052360475.1">
    <property type="nucleotide sequence ID" value="NZ_BAAABQ010000001.1"/>
</dbReference>
<keyword evidence="5" id="KW-0547">Nucleotide-binding</keyword>
<keyword evidence="12" id="KW-1185">Reference proteome</keyword>
<keyword evidence="7" id="KW-0067">ATP-binding</keyword>
<dbReference type="GO" id="GO:0016301">
    <property type="term" value="F:kinase activity"/>
    <property type="evidence" value="ECO:0007669"/>
    <property type="project" value="UniProtKB-KW"/>
</dbReference>
<evidence type="ECO:0000256" key="2">
    <source>
        <dbReference type="ARBA" id="ARBA00012438"/>
    </source>
</evidence>
<keyword evidence="3" id="KW-0597">Phosphoprotein</keyword>
<evidence type="ECO:0000256" key="3">
    <source>
        <dbReference type="ARBA" id="ARBA00022553"/>
    </source>
</evidence>
<evidence type="ECO:0000256" key="4">
    <source>
        <dbReference type="ARBA" id="ARBA00022679"/>
    </source>
</evidence>
<feature type="transmembrane region" description="Helical" evidence="9">
    <location>
        <begin position="51"/>
        <end position="74"/>
    </location>
</feature>
<dbReference type="PANTHER" id="PTHR24421:SF10">
    <property type="entry name" value="NITRATE_NITRITE SENSOR PROTEIN NARQ"/>
    <property type="match status" value="1"/>
</dbReference>
<dbReference type="Proteomes" id="UP000517916">
    <property type="component" value="Unassembled WGS sequence"/>
</dbReference>
<gene>
    <name evidence="11" type="ORF">BC739_001942</name>
</gene>
<protein>
    <recommendedName>
        <fullName evidence="2">histidine kinase</fullName>
        <ecNumber evidence="2">2.7.13.3</ecNumber>
    </recommendedName>
</protein>
<keyword evidence="4" id="KW-0808">Transferase</keyword>
<accession>A0ABR6BCZ8</accession>
<feature type="transmembrane region" description="Helical" evidence="9">
    <location>
        <begin position="161"/>
        <end position="185"/>
    </location>
</feature>
<dbReference type="InterPro" id="IPR050482">
    <property type="entry name" value="Sensor_HK_TwoCompSys"/>
</dbReference>
<dbReference type="Pfam" id="PF07730">
    <property type="entry name" value="HisKA_3"/>
    <property type="match status" value="1"/>
</dbReference>
<reference evidence="11 12" key="1">
    <citation type="submission" date="2020-08" db="EMBL/GenBank/DDBJ databases">
        <title>Genomic Encyclopedia of Archaeal and Bacterial Type Strains, Phase II (KMG-II): from individual species to whole genera.</title>
        <authorList>
            <person name="Goeker M."/>
        </authorList>
    </citation>
    <scope>NUCLEOTIDE SEQUENCE [LARGE SCALE GENOMIC DNA]</scope>
    <source>
        <strain evidence="11 12">DSM 43850</strain>
    </source>
</reference>
<dbReference type="Gene3D" id="3.30.565.10">
    <property type="entry name" value="Histidine kinase-like ATPase, C-terminal domain"/>
    <property type="match status" value="1"/>
</dbReference>
<evidence type="ECO:0000256" key="5">
    <source>
        <dbReference type="ARBA" id="ARBA00022741"/>
    </source>
</evidence>
<keyword evidence="9" id="KW-0812">Transmembrane</keyword>
<comment type="catalytic activity">
    <reaction evidence="1">
        <text>ATP + protein L-histidine = ADP + protein N-phospho-L-histidine.</text>
        <dbReference type="EC" id="2.7.13.3"/>
    </reaction>
</comment>
<dbReference type="InterPro" id="IPR011712">
    <property type="entry name" value="Sig_transdc_His_kin_sub3_dim/P"/>
</dbReference>
<dbReference type="EC" id="2.7.13.3" evidence="2"/>
<dbReference type="PANTHER" id="PTHR24421">
    <property type="entry name" value="NITRATE/NITRITE SENSOR PROTEIN NARX-RELATED"/>
    <property type="match status" value="1"/>
</dbReference>
<keyword evidence="9" id="KW-1133">Transmembrane helix</keyword>
<dbReference type="SUPFAM" id="SSF55874">
    <property type="entry name" value="ATPase domain of HSP90 chaperone/DNA topoisomerase II/histidine kinase"/>
    <property type="match status" value="1"/>
</dbReference>
<keyword evidence="8" id="KW-0902">Two-component regulatory system</keyword>
<proteinExistence type="predicted"/>
<sequence length="413" mass="43840">MSRLGVVFGPLVSGSTYRRWVYLLLGAALLFFYLAIELTVNTVLHQQLPGLPYLIVTPLLFVLPPVLTAFLSAVRIVEAAAVRALLGLSFTVPTGGGYSWEVRWRTATWYVLHLLLGGVAAAAALFAVPIGIGFLLTPLADVPVLDVGVARWTLQHGWSSAWIPLLGVTLIVSAIYLGAGLGVVLMRAVPALLGPTPSERVAELERQATLLAERNRLARELHDSVGHALTITTIQAGAARRVLATDPEFADRALLAIEEAGRAALADLDHVLGLLREASTSTAPQPTLDELPQLLATTRSAGVTVHEELAGELSSVPLAVSREAYRIVQEGLTNALRHAGKVPVTLRIAVLLGNLELELVNPLGTAGGADRDGGGRGLAGMRERVTVLRGRFSAGAEDGQWRVCVRLPLRAGA</sequence>
<evidence type="ECO:0000256" key="8">
    <source>
        <dbReference type="ARBA" id="ARBA00023012"/>
    </source>
</evidence>
<keyword evidence="6 11" id="KW-0418">Kinase</keyword>
<name>A0ABR6BCZ8_9PSEU</name>
<dbReference type="CDD" id="cd16917">
    <property type="entry name" value="HATPase_UhpB-NarQ-NarX-like"/>
    <property type="match status" value="1"/>
</dbReference>
<organism evidence="11 12">
    <name type="scientific">Kutzneria viridogrisea</name>
    <dbReference type="NCBI Taxonomy" id="47990"/>
    <lineage>
        <taxon>Bacteria</taxon>
        <taxon>Bacillati</taxon>
        <taxon>Actinomycetota</taxon>
        <taxon>Actinomycetes</taxon>
        <taxon>Pseudonocardiales</taxon>
        <taxon>Pseudonocardiaceae</taxon>
        <taxon>Kutzneria</taxon>
    </lineage>
</organism>
<dbReference type="EMBL" id="JACJID010000001">
    <property type="protein sequence ID" value="MBA8924745.1"/>
    <property type="molecule type" value="Genomic_DNA"/>
</dbReference>
<dbReference type="Gene3D" id="1.20.5.1930">
    <property type="match status" value="1"/>
</dbReference>
<feature type="transmembrane region" description="Helical" evidence="9">
    <location>
        <begin position="110"/>
        <end position="136"/>
    </location>
</feature>
<evidence type="ECO:0000259" key="10">
    <source>
        <dbReference type="Pfam" id="PF07730"/>
    </source>
</evidence>
<evidence type="ECO:0000313" key="11">
    <source>
        <dbReference type="EMBL" id="MBA8924745.1"/>
    </source>
</evidence>
<feature type="domain" description="Signal transduction histidine kinase subgroup 3 dimerisation and phosphoacceptor" evidence="10">
    <location>
        <begin position="213"/>
        <end position="278"/>
    </location>
</feature>
<evidence type="ECO:0000256" key="6">
    <source>
        <dbReference type="ARBA" id="ARBA00022777"/>
    </source>
</evidence>
<evidence type="ECO:0000256" key="9">
    <source>
        <dbReference type="SAM" id="Phobius"/>
    </source>
</evidence>
<dbReference type="InterPro" id="IPR036890">
    <property type="entry name" value="HATPase_C_sf"/>
</dbReference>
<evidence type="ECO:0000313" key="12">
    <source>
        <dbReference type="Proteomes" id="UP000517916"/>
    </source>
</evidence>
<evidence type="ECO:0000256" key="7">
    <source>
        <dbReference type="ARBA" id="ARBA00022840"/>
    </source>
</evidence>